<feature type="non-terminal residue" evidence="2">
    <location>
        <position position="1"/>
    </location>
</feature>
<name>A0A6J4MHJ9_9BACT</name>
<dbReference type="EMBL" id="CADCTU010000863">
    <property type="protein sequence ID" value="CAA9359841.1"/>
    <property type="molecule type" value="Genomic_DNA"/>
</dbReference>
<dbReference type="AlphaFoldDB" id="A0A6J4MHJ9"/>
<organism evidence="2">
    <name type="scientific">uncultured Gemmatimonadaceae bacterium</name>
    <dbReference type="NCBI Taxonomy" id="246130"/>
    <lineage>
        <taxon>Bacteria</taxon>
        <taxon>Pseudomonadati</taxon>
        <taxon>Gemmatimonadota</taxon>
        <taxon>Gemmatimonadia</taxon>
        <taxon>Gemmatimonadales</taxon>
        <taxon>Gemmatimonadaceae</taxon>
        <taxon>environmental samples</taxon>
    </lineage>
</organism>
<keyword evidence="2" id="KW-0547">Nucleotide-binding</keyword>
<dbReference type="GO" id="GO:0004386">
    <property type="term" value="F:helicase activity"/>
    <property type="evidence" value="ECO:0007669"/>
    <property type="project" value="UniProtKB-KW"/>
</dbReference>
<gene>
    <name evidence="2" type="ORF">AVDCRST_MAG11-4051</name>
</gene>
<feature type="compositionally biased region" description="Basic and acidic residues" evidence="1">
    <location>
        <begin position="1"/>
        <end position="16"/>
    </location>
</feature>
<evidence type="ECO:0000313" key="2">
    <source>
        <dbReference type="EMBL" id="CAA9359841.1"/>
    </source>
</evidence>
<keyword evidence="2" id="KW-0067">ATP-binding</keyword>
<proteinExistence type="predicted"/>
<feature type="region of interest" description="Disordered" evidence="1">
    <location>
        <begin position="1"/>
        <end position="41"/>
    </location>
</feature>
<accession>A0A6J4MHJ9</accession>
<feature type="non-terminal residue" evidence="2">
    <location>
        <position position="41"/>
    </location>
</feature>
<reference evidence="2" key="1">
    <citation type="submission" date="2020-02" db="EMBL/GenBank/DDBJ databases">
        <authorList>
            <person name="Meier V. D."/>
        </authorList>
    </citation>
    <scope>NUCLEOTIDE SEQUENCE</scope>
    <source>
        <strain evidence="2">AVDCRST_MAG11</strain>
    </source>
</reference>
<keyword evidence="2" id="KW-0378">Hydrolase</keyword>
<protein>
    <submittedName>
        <fullName evidence="2">DinG family ATP-dependent helicase YoaA</fullName>
    </submittedName>
</protein>
<evidence type="ECO:0000256" key="1">
    <source>
        <dbReference type="SAM" id="MobiDB-lite"/>
    </source>
</evidence>
<keyword evidence="2" id="KW-0347">Helicase</keyword>
<sequence length="41" mass="4281">GLDEHDQPAGAADREGPAVPRRRAHRPAGALRDAQGVAQLP</sequence>